<dbReference type="AlphaFoldDB" id="A0A0C9TR26"/>
<dbReference type="PANTHER" id="PTHR43591:SF24">
    <property type="entry name" value="2-METHOXY-6-POLYPRENYL-1,4-BENZOQUINOL METHYLASE, MITOCHONDRIAL"/>
    <property type="match status" value="1"/>
</dbReference>
<accession>A0A0C9TR26</accession>
<name>A0A0C9TR26_PAXIN</name>
<feature type="domain" description="Methyltransferase" evidence="1">
    <location>
        <begin position="36"/>
        <end position="171"/>
    </location>
</feature>
<dbReference type="GO" id="GO:0008168">
    <property type="term" value="F:methyltransferase activity"/>
    <property type="evidence" value="ECO:0007669"/>
    <property type="project" value="TreeGrafter"/>
</dbReference>
<protein>
    <recommendedName>
        <fullName evidence="1">Methyltransferase domain-containing protein</fullName>
    </recommendedName>
</protein>
<dbReference type="InterPro" id="IPR025714">
    <property type="entry name" value="Methyltranfer_dom"/>
</dbReference>
<organism evidence="2 3">
    <name type="scientific">Paxillus involutus ATCC 200175</name>
    <dbReference type="NCBI Taxonomy" id="664439"/>
    <lineage>
        <taxon>Eukaryota</taxon>
        <taxon>Fungi</taxon>
        <taxon>Dikarya</taxon>
        <taxon>Basidiomycota</taxon>
        <taxon>Agaricomycotina</taxon>
        <taxon>Agaricomycetes</taxon>
        <taxon>Agaricomycetidae</taxon>
        <taxon>Boletales</taxon>
        <taxon>Paxilineae</taxon>
        <taxon>Paxillaceae</taxon>
        <taxon>Paxillus</taxon>
    </lineage>
</organism>
<evidence type="ECO:0000313" key="2">
    <source>
        <dbReference type="EMBL" id="KIJ12928.1"/>
    </source>
</evidence>
<sequence>MSLGTTYSHGHHESVLRSHSWRTTQNSAGYLLRYLKPTMHILDIGCGPGTITADFARLVPQGKVTGIDYGTSGVLDNARKYAAEQGITNVHFQNGDICNLEDIPDDTYDVVHCHQVLQHVRDPAQALREMKRVAKPGGLVAAREADSKAFSWFPESDTMDEFMELYQKVARANHTEPDAGRRLVSWALAAGFKRGDVDATAGTWCYSTPEERAWWSDMWAERIVHSTFATQAVEKGLATEQKLERLAQHWREWGEKEDGWYALLHGEIVCRA</sequence>
<evidence type="ECO:0000313" key="3">
    <source>
        <dbReference type="Proteomes" id="UP000053647"/>
    </source>
</evidence>
<dbReference type="Pfam" id="PF13847">
    <property type="entry name" value="Methyltransf_31"/>
    <property type="match status" value="1"/>
</dbReference>
<dbReference type="CDD" id="cd02440">
    <property type="entry name" value="AdoMet_MTases"/>
    <property type="match status" value="1"/>
</dbReference>
<dbReference type="InterPro" id="IPR029063">
    <property type="entry name" value="SAM-dependent_MTases_sf"/>
</dbReference>
<reference evidence="3" key="2">
    <citation type="submission" date="2015-01" db="EMBL/GenBank/DDBJ databases">
        <title>Evolutionary Origins and Diversification of the Mycorrhizal Mutualists.</title>
        <authorList>
            <consortium name="DOE Joint Genome Institute"/>
            <consortium name="Mycorrhizal Genomics Consortium"/>
            <person name="Kohler A."/>
            <person name="Kuo A."/>
            <person name="Nagy L.G."/>
            <person name="Floudas D."/>
            <person name="Copeland A."/>
            <person name="Barry K.W."/>
            <person name="Cichocki N."/>
            <person name="Veneault-Fourrey C."/>
            <person name="LaButti K."/>
            <person name="Lindquist E.A."/>
            <person name="Lipzen A."/>
            <person name="Lundell T."/>
            <person name="Morin E."/>
            <person name="Murat C."/>
            <person name="Riley R."/>
            <person name="Ohm R."/>
            <person name="Sun H."/>
            <person name="Tunlid A."/>
            <person name="Henrissat B."/>
            <person name="Grigoriev I.V."/>
            <person name="Hibbett D.S."/>
            <person name="Martin F."/>
        </authorList>
    </citation>
    <scope>NUCLEOTIDE SEQUENCE [LARGE SCALE GENOMIC DNA]</scope>
    <source>
        <strain evidence="3">ATCC 200175</strain>
    </source>
</reference>
<dbReference type="Gene3D" id="3.40.50.150">
    <property type="entry name" value="Vaccinia Virus protein VP39"/>
    <property type="match status" value="1"/>
</dbReference>
<dbReference type="Proteomes" id="UP000053647">
    <property type="component" value="Unassembled WGS sequence"/>
</dbReference>
<dbReference type="EMBL" id="KN819358">
    <property type="protein sequence ID" value="KIJ12928.1"/>
    <property type="molecule type" value="Genomic_DNA"/>
</dbReference>
<dbReference type="OrthoDB" id="10017101at2759"/>
<proteinExistence type="predicted"/>
<evidence type="ECO:0000259" key="1">
    <source>
        <dbReference type="Pfam" id="PF13847"/>
    </source>
</evidence>
<reference evidence="2 3" key="1">
    <citation type="submission" date="2014-06" db="EMBL/GenBank/DDBJ databases">
        <authorList>
            <consortium name="DOE Joint Genome Institute"/>
            <person name="Kuo A."/>
            <person name="Kohler A."/>
            <person name="Nagy L.G."/>
            <person name="Floudas D."/>
            <person name="Copeland A."/>
            <person name="Barry K.W."/>
            <person name="Cichocki N."/>
            <person name="Veneault-Fourrey C."/>
            <person name="LaButti K."/>
            <person name="Lindquist E.A."/>
            <person name="Lipzen A."/>
            <person name="Lundell T."/>
            <person name="Morin E."/>
            <person name="Murat C."/>
            <person name="Sun H."/>
            <person name="Tunlid A."/>
            <person name="Henrissat B."/>
            <person name="Grigoriev I.V."/>
            <person name="Hibbett D.S."/>
            <person name="Martin F."/>
            <person name="Nordberg H.P."/>
            <person name="Cantor M.N."/>
            <person name="Hua S.X."/>
        </authorList>
    </citation>
    <scope>NUCLEOTIDE SEQUENCE [LARGE SCALE GENOMIC DNA]</scope>
    <source>
        <strain evidence="2 3">ATCC 200175</strain>
    </source>
</reference>
<dbReference type="HOGENOM" id="CLU_057148_1_0_1"/>
<dbReference type="PANTHER" id="PTHR43591">
    <property type="entry name" value="METHYLTRANSFERASE"/>
    <property type="match status" value="1"/>
</dbReference>
<keyword evidence="3" id="KW-1185">Reference proteome</keyword>
<gene>
    <name evidence="2" type="ORF">PAXINDRAFT_136632</name>
</gene>
<dbReference type="SUPFAM" id="SSF53335">
    <property type="entry name" value="S-adenosyl-L-methionine-dependent methyltransferases"/>
    <property type="match status" value="1"/>
</dbReference>